<name>A0A6P3XRZ7_DINQU</name>
<dbReference type="GO" id="GO:0000049">
    <property type="term" value="F:tRNA binding"/>
    <property type="evidence" value="ECO:0007669"/>
    <property type="project" value="TreeGrafter"/>
</dbReference>
<dbReference type="GO" id="GO:0002098">
    <property type="term" value="P:tRNA wobble uridine modification"/>
    <property type="evidence" value="ECO:0007669"/>
    <property type="project" value="InterPro"/>
</dbReference>
<dbReference type="GO" id="GO:0005634">
    <property type="term" value="C:nucleus"/>
    <property type="evidence" value="ECO:0007669"/>
    <property type="project" value="UniProtKB-SubCell"/>
</dbReference>
<comment type="similarity">
    <text evidence="4">Belongs to the ELP5 family.</text>
</comment>
<gene>
    <name evidence="11" type="primary">LOC106747779</name>
</gene>
<dbReference type="Proteomes" id="UP000515204">
    <property type="component" value="Unplaced"/>
</dbReference>
<dbReference type="GeneID" id="106747779"/>
<sequence length="286" mass="32748">MQHRRDCMKTLPLLEGAKVIVIDEGLEALYARTLIAGWMRTWLEKDHNYSVDLLSFSDPKFWYNDEPKSFVSKNVQLHDYYSIDVDKVANEDIENLRHILETVNPHNTVIIDCLSSLVLYVGLTKTLWFIEKLSKHVSQLICIYRRDFIQNKIPAIETLGTTYVKLEKHVGISAINSLVYSTTFVHRKPGGSVLCQTEVITQDNATYQITTGSIVTPSDHKDQAGTNQPVKIESSFRIEMNAREMEQRNKTPLPYTINAANTSRIHYQPDDVDDIDEDDPDDDLCI</sequence>
<dbReference type="RefSeq" id="XP_014481161.1">
    <property type="nucleotide sequence ID" value="XM_014625675.1"/>
</dbReference>
<comment type="pathway">
    <text evidence="3">tRNA modification; 5-methoxycarbonylmethyl-2-thiouridine-tRNA biosynthesis.</text>
</comment>
<dbReference type="PANTHER" id="PTHR15641">
    <property type="entry name" value="ELONGATOR COMPLEX PROTEIN 5"/>
    <property type="match status" value="1"/>
</dbReference>
<dbReference type="KEGG" id="dqu:106747779"/>
<keyword evidence="10" id="KW-1185">Reference proteome</keyword>
<dbReference type="GO" id="GO:0033588">
    <property type="term" value="C:elongator holoenzyme complex"/>
    <property type="evidence" value="ECO:0007669"/>
    <property type="project" value="InterPro"/>
</dbReference>
<evidence type="ECO:0000313" key="11">
    <source>
        <dbReference type="RefSeq" id="XP_014481161.1"/>
    </source>
</evidence>
<evidence type="ECO:0000256" key="6">
    <source>
        <dbReference type="ARBA" id="ARBA00022490"/>
    </source>
</evidence>
<dbReference type="OrthoDB" id="166907at2759"/>
<evidence type="ECO:0000256" key="9">
    <source>
        <dbReference type="SAM" id="MobiDB-lite"/>
    </source>
</evidence>
<feature type="compositionally biased region" description="Acidic residues" evidence="9">
    <location>
        <begin position="270"/>
        <end position="286"/>
    </location>
</feature>
<protein>
    <recommendedName>
        <fullName evidence="5">Elongator complex protein 5</fullName>
    </recommendedName>
</protein>
<dbReference type="AlphaFoldDB" id="A0A6P3XRZ7"/>
<reference evidence="11" key="1">
    <citation type="submission" date="2025-08" db="UniProtKB">
        <authorList>
            <consortium name="RefSeq"/>
        </authorList>
    </citation>
    <scope>IDENTIFICATION</scope>
</reference>
<comment type="subcellular location">
    <subcellularLocation>
        <location evidence="2">Cytoplasm</location>
    </subcellularLocation>
    <subcellularLocation>
        <location evidence="1">Nucleus</location>
    </subcellularLocation>
</comment>
<keyword evidence="8" id="KW-0539">Nucleus</keyword>
<evidence type="ECO:0000256" key="4">
    <source>
        <dbReference type="ARBA" id="ARBA00009567"/>
    </source>
</evidence>
<feature type="region of interest" description="Disordered" evidence="9">
    <location>
        <begin position="261"/>
        <end position="286"/>
    </location>
</feature>
<evidence type="ECO:0000256" key="1">
    <source>
        <dbReference type="ARBA" id="ARBA00004123"/>
    </source>
</evidence>
<dbReference type="PANTHER" id="PTHR15641:SF1">
    <property type="entry name" value="ELONGATOR COMPLEX PROTEIN 5"/>
    <property type="match status" value="1"/>
</dbReference>
<evidence type="ECO:0000256" key="3">
    <source>
        <dbReference type="ARBA" id="ARBA00005043"/>
    </source>
</evidence>
<organism evidence="10 11">
    <name type="scientific">Dinoponera quadriceps</name>
    <name type="common">South American ant</name>
    <dbReference type="NCBI Taxonomy" id="609295"/>
    <lineage>
        <taxon>Eukaryota</taxon>
        <taxon>Metazoa</taxon>
        <taxon>Ecdysozoa</taxon>
        <taxon>Arthropoda</taxon>
        <taxon>Hexapoda</taxon>
        <taxon>Insecta</taxon>
        <taxon>Pterygota</taxon>
        <taxon>Neoptera</taxon>
        <taxon>Endopterygota</taxon>
        <taxon>Hymenoptera</taxon>
        <taxon>Apocrita</taxon>
        <taxon>Aculeata</taxon>
        <taxon>Formicoidea</taxon>
        <taxon>Formicidae</taxon>
        <taxon>Ponerinae</taxon>
        <taxon>Ponerini</taxon>
        <taxon>Dinoponera</taxon>
    </lineage>
</organism>
<keyword evidence="6" id="KW-0963">Cytoplasm</keyword>
<dbReference type="InterPro" id="IPR019519">
    <property type="entry name" value="Elp5"/>
</dbReference>
<evidence type="ECO:0000256" key="5">
    <source>
        <dbReference type="ARBA" id="ARBA00020264"/>
    </source>
</evidence>
<evidence type="ECO:0000256" key="8">
    <source>
        <dbReference type="ARBA" id="ARBA00023242"/>
    </source>
</evidence>
<accession>A0A6P3XRZ7</accession>
<evidence type="ECO:0000313" key="10">
    <source>
        <dbReference type="Proteomes" id="UP000515204"/>
    </source>
</evidence>
<dbReference type="CTD" id="23587"/>
<keyword evidence="7" id="KW-0819">tRNA processing</keyword>
<evidence type="ECO:0000256" key="2">
    <source>
        <dbReference type="ARBA" id="ARBA00004496"/>
    </source>
</evidence>
<dbReference type="GO" id="GO:0005829">
    <property type="term" value="C:cytosol"/>
    <property type="evidence" value="ECO:0007669"/>
    <property type="project" value="TreeGrafter"/>
</dbReference>
<proteinExistence type="inferred from homology"/>
<dbReference type="UniPathway" id="UPA00988"/>
<evidence type="ECO:0000256" key="7">
    <source>
        <dbReference type="ARBA" id="ARBA00022694"/>
    </source>
</evidence>